<feature type="transmembrane region" description="Helical" evidence="7">
    <location>
        <begin position="230"/>
        <end position="249"/>
    </location>
</feature>
<organism evidence="9 10">
    <name type="scientific">Lentilactobacillus parabuchneri DSM 5707 = NBRC 107865</name>
    <dbReference type="NCBI Taxonomy" id="1423784"/>
    <lineage>
        <taxon>Bacteria</taxon>
        <taxon>Bacillati</taxon>
        <taxon>Bacillota</taxon>
        <taxon>Bacilli</taxon>
        <taxon>Lactobacillales</taxon>
        <taxon>Lactobacillaceae</taxon>
        <taxon>Lentilactobacillus</taxon>
    </lineage>
</organism>
<feature type="transmembrane region" description="Helical" evidence="7">
    <location>
        <begin position="134"/>
        <end position="153"/>
    </location>
</feature>
<dbReference type="EMBL" id="AZGK01000004">
    <property type="protein sequence ID" value="KRM46770.1"/>
    <property type="molecule type" value="Genomic_DNA"/>
</dbReference>
<evidence type="ECO:0000259" key="8">
    <source>
        <dbReference type="Pfam" id="PF01757"/>
    </source>
</evidence>
<comment type="similarity">
    <text evidence="2">Belongs to the acyltransferase 3 family.</text>
</comment>
<keyword evidence="5 7" id="KW-1133">Transmembrane helix</keyword>
<evidence type="ECO:0000256" key="2">
    <source>
        <dbReference type="ARBA" id="ARBA00007400"/>
    </source>
</evidence>
<dbReference type="RefSeq" id="WP_057909975.1">
    <property type="nucleotide sequence ID" value="NZ_AZGK01000004.1"/>
</dbReference>
<evidence type="ECO:0000313" key="10">
    <source>
        <dbReference type="Proteomes" id="UP000051957"/>
    </source>
</evidence>
<dbReference type="Proteomes" id="UP000051957">
    <property type="component" value="Unassembled WGS sequence"/>
</dbReference>
<evidence type="ECO:0000256" key="5">
    <source>
        <dbReference type="ARBA" id="ARBA00022989"/>
    </source>
</evidence>
<keyword evidence="4 7" id="KW-0812">Transmembrane</keyword>
<feature type="transmembrane region" description="Helical" evidence="7">
    <location>
        <begin position="201"/>
        <end position="218"/>
    </location>
</feature>
<dbReference type="PANTHER" id="PTHR40074">
    <property type="entry name" value="O-ACETYLTRANSFERASE WECH"/>
    <property type="match status" value="1"/>
</dbReference>
<dbReference type="GO" id="GO:0005886">
    <property type="term" value="C:plasma membrane"/>
    <property type="evidence" value="ECO:0007669"/>
    <property type="project" value="UniProtKB-SubCell"/>
</dbReference>
<dbReference type="InterPro" id="IPR002656">
    <property type="entry name" value="Acyl_transf_3_dom"/>
</dbReference>
<feature type="transmembrane region" description="Helical" evidence="7">
    <location>
        <begin position="299"/>
        <end position="319"/>
    </location>
</feature>
<dbReference type="Pfam" id="PF01757">
    <property type="entry name" value="Acyl_transf_3"/>
    <property type="match status" value="1"/>
</dbReference>
<feature type="transmembrane region" description="Helical" evidence="7">
    <location>
        <begin position="16"/>
        <end position="36"/>
    </location>
</feature>
<evidence type="ECO:0000256" key="6">
    <source>
        <dbReference type="ARBA" id="ARBA00023136"/>
    </source>
</evidence>
<dbReference type="PANTHER" id="PTHR40074:SF2">
    <property type="entry name" value="O-ACETYLTRANSFERASE WECH"/>
    <property type="match status" value="1"/>
</dbReference>
<feature type="transmembrane region" description="Helical" evidence="7">
    <location>
        <begin position="86"/>
        <end position="109"/>
    </location>
</feature>
<dbReference type="AlphaFoldDB" id="A0A0R1YWY6"/>
<feature type="domain" description="Acyltransferase 3" evidence="8">
    <location>
        <begin position="15"/>
        <end position="347"/>
    </location>
</feature>
<accession>A0A0R1YWY6</accession>
<feature type="transmembrane region" description="Helical" evidence="7">
    <location>
        <begin position="165"/>
        <end position="181"/>
    </location>
</feature>
<feature type="transmembrane region" description="Helical" evidence="7">
    <location>
        <begin position="269"/>
        <end position="287"/>
    </location>
</feature>
<evidence type="ECO:0000256" key="7">
    <source>
        <dbReference type="SAM" id="Phobius"/>
    </source>
</evidence>
<keyword evidence="6 7" id="KW-0472">Membrane</keyword>
<evidence type="ECO:0000313" key="9">
    <source>
        <dbReference type="EMBL" id="KRM46770.1"/>
    </source>
</evidence>
<proteinExistence type="inferred from homology"/>
<name>A0A0R1YWY6_9LACO</name>
<sequence>MKYEAKSPLAADIGDYLKVFACTAVMLQIILVEALQTHPSPSAQIGIGIFYDLTKFTAPAFIAGILYTTTRIAVDSNLTYRTYLIQMWHALFIPTIAWTTIYLLVMPWVQQVHRYHDLQTFAWQFINGNAAPHLWYNSMMLQFIILMPAFWWLARWCGQNRFRGILVLITVSLIQIAWLAFYDRQVFHGPHMQDWYLLDRLFISFLMYGVLGVLAWQYRHITTRFLHKWHWVILIIAGASFVWINWELLSYSLPIQVINAPYYKPSMTVYDLSIIFLIAAFAATQLTNRPQIAQTIHFMANYAYPAFLSNVFWNQLLWLTFGRALTTNKPLIGIILVYLGTWVLSFASAIMIHWVWKQIRRMIFVRSKNNQ</sequence>
<evidence type="ECO:0000256" key="1">
    <source>
        <dbReference type="ARBA" id="ARBA00004651"/>
    </source>
</evidence>
<evidence type="ECO:0000256" key="3">
    <source>
        <dbReference type="ARBA" id="ARBA00022475"/>
    </source>
</evidence>
<dbReference type="GO" id="GO:0016413">
    <property type="term" value="F:O-acetyltransferase activity"/>
    <property type="evidence" value="ECO:0007669"/>
    <property type="project" value="TreeGrafter"/>
</dbReference>
<protein>
    <submittedName>
        <fullName evidence="9">Integral membrane protein</fullName>
    </submittedName>
</protein>
<keyword evidence="3" id="KW-1003">Cell membrane</keyword>
<gene>
    <name evidence="9" type="ORF">FC51_GL001679</name>
</gene>
<reference evidence="9 10" key="1">
    <citation type="journal article" date="2015" name="Genome Announc.">
        <title>Expanding the biotechnology potential of lactobacilli through comparative genomics of 213 strains and associated genera.</title>
        <authorList>
            <person name="Sun Z."/>
            <person name="Harris H.M."/>
            <person name="McCann A."/>
            <person name="Guo C."/>
            <person name="Argimon S."/>
            <person name="Zhang W."/>
            <person name="Yang X."/>
            <person name="Jeffery I.B."/>
            <person name="Cooney J.C."/>
            <person name="Kagawa T.F."/>
            <person name="Liu W."/>
            <person name="Song Y."/>
            <person name="Salvetti E."/>
            <person name="Wrobel A."/>
            <person name="Rasinkangas P."/>
            <person name="Parkhill J."/>
            <person name="Rea M.C."/>
            <person name="O'Sullivan O."/>
            <person name="Ritari J."/>
            <person name="Douillard F.P."/>
            <person name="Paul Ross R."/>
            <person name="Yang R."/>
            <person name="Briner A.E."/>
            <person name="Felis G.E."/>
            <person name="de Vos W.M."/>
            <person name="Barrangou R."/>
            <person name="Klaenhammer T.R."/>
            <person name="Caufield P.W."/>
            <person name="Cui Y."/>
            <person name="Zhang H."/>
            <person name="O'Toole P.W."/>
        </authorList>
    </citation>
    <scope>NUCLEOTIDE SEQUENCE [LARGE SCALE GENOMIC DNA]</scope>
    <source>
        <strain evidence="9 10">DSM 5707</strain>
    </source>
</reference>
<dbReference type="GeneID" id="69802286"/>
<dbReference type="GO" id="GO:0009246">
    <property type="term" value="P:enterobacterial common antigen biosynthetic process"/>
    <property type="evidence" value="ECO:0007669"/>
    <property type="project" value="TreeGrafter"/>
</dbReference>
<dbReference type="PATRIC" id="fig|1423784.4.peg.1714"/>
<evidence type="ECO:0000256" key="4">
    <source>
        <dbReference type="ARBA" id="ARBA00022692"/>
    </source>
</evidence>
<comment type="caution">
    <text evidence="9">The sequence shown here is derived from an EMBL/GenBank/DDBJ whole genome shotgun (WGS) entry which is preliminary data.</text>
</comment>
<feature type="transmembrane region" description="Helical" evidence="7">
    <location>
        <begin position="331"/>
        <end position="356"/>
    </location>
</feature>
<comment type="subcellular location">
    <subcellularLocation>
        <location evidence="1">Cell membrane</location>
        <topology evidence="1">Multi-pass membrane protein</topology>
    </subcellularLocation>
</comment>
<feature type="transmembrane region" description="Helical" evidence="7">
    <location>
        <begin position="56"/>
        <end position="74"/>
    </location>
</feature>